<dbReference type="RefSeq" id="WP_290234126.1">
    <property type="nucleotide sequence ID" value="NZ_JAUFPZ010000002.1"/>
</dbReference>
<accession>A0ABV8H927</accession>
<feature type="transmembrane region" description="Helical" evidence="1">
    <location>
        <begin position="42"/>
        <end position="60"/>
    </location>
</feature>
<feature type="transmembrane region" description="Helical" evidence="1">
    <location>
        <begin position="148"/>
        <end position="169"/>
    </location>
</feature>
<keyword evidence="1" id="KW-0812">Transmembrane</keyword>
<evidence type="ECO:0000313" key="2">
    <source>
        <dbReference type="EMBL" id="MFC4027452.1"/>
    </source>
</evidence>
<protein>
    <submittedName>
        <fullName evidence="2">Uncharacterized protein</fullName>
    </submittedName>
</protein>
<feature type="transmembrane region" description="Helical" evidence="1">
    <location>
        <begin position="66"/>
        <end position="83"/>
    </location>
</feature>
<comment type="caution">
    <text evidence="2">The sequence shown here is derived from an EMBL/GenBank/DDBJ whole genome shotgun (WGS) entry which is preliminary data.</text>
</comment>
<feature type="transmembrane region" description="Helical" evidence="1">
    <location>
        <begin position="117"/>
        <end position="136"/>
    </location>
</feature>
<organism evidence="2 3">
    <name type="scientific">Zunongwangia endophytica</name>
    <dbReference type="NCBI Taxonomy" id="1808945"/>
    <lineage>
        <taxon>Bacteria</taxon>
        <taxon>Pseudomonadati</taxon>
        <taxon>Bacteroidota</taxon>
        <taxon>Flavobacteriia</taxon>
        <taxon>Flavobacteriales</taxon>
        <taxon>Flavobacteriaceae</taxon>
        <taxon>Zunongwangia</taxon>
    </lineage>
</organism>
<keyword evidence="1" id="KW-1133">Transmembrane helix</keyword>
<keyword evidence="3" id="KW-1185">Reference proteome</keyword>
<proteinExistence type="predicted"/>
<sequence>MNDFEKIKNEWLLKETPAPQNNSEEIIKKSNYINRKQKITKLVLGITIIILIGFFFYISAYKYSQTFLGLGVMLACLSIRMGVEYASGIQKENFVSYQSMKAFDNQLLRYYKSRKKIHYIWTPILFGIYVIGFLLLLPGFKQNLSSGFYTYIIVSAVLTFVALLFLIAFQIKKELTIIKNLEQIQF</sequence>
<dbReference type="Proteomes" id="UP001595793">
    <property type="component" value="Unassembled WGS sequence"/>
</dbReference>
<reference evidence="3" key="1">
    <citation type="journal article" date="2019" name="Int. J. Syst. Evol. Microbiol.">
        <title>The Global Catalogue of Microorganisms (GCM) 10K type strain sequencing project: providing services to taxonomists for standard genome sequencing and annotation.</title>
        <authorList>
            <consortium name="The Broad Institute Genomics Platform"/>
            <consortium name="The Broad Institute Genome Sequencing Center for Infectious Disease"/>
            <person name="Wu L."/>
            <person name="Ma J."/>
        </authorList>
    </citation>
    <scope>NUCLEOTIDE SEQUENCE [LARGE SCALE GENOMIC DNA]</scope>
    <source>
        <strain evidence="3">CECT 9128</strain>
    </source>
</reference>
<keyword evidence="1" id="KW-0472">Membrane</keyword>
<dbReference type="EMBL" id="JBHSAS010000006">
    <property type="protein sequence ID" value="MFC4027452.1"/>
    <property type="molecule type" value="Genomic_DNA"/>
</dbReference>
<name>A0ABV8H927_9FLAO</name>
<gene>
    <name evidence="2" type="ORF">ACFOS1_08555</name>
</gene>
<evidence type="ECO:0000313" key="3">
    <source>
        <dbReference type="Proteomes" id="UP001595793"/>
    </source>
</evidence>
<evidence type="ECO:0000256" key="1">
    <source>
        <dbReference type="SAM" id="Phobius"/>
    </source>
</evidence>